<dbReference type="InterPro" id="IPR036188">
    <property type="entry name" value="FAD/NAD-bd_sf"/>
</dbReference>
<evidence type="ECO:0000313" key="7">
    <source>
        <dbReference type="Proteomes" id="UP001056535"/>
    </source>
</evidence>
<evidence type="ECO:0000259" key="5">
    <source>
        <dbReference type="PROSITE" id="PS50110"/>
    </source>
</evidence>
<dbReference type="SUPFAM" id="SSF51905">
    <property type="entry name" value="FAD/NAD(P)-binding domain"/>
    <property type="match status" value="1"/>
</dbReference>
<comment type="catalytic activity">
    <reaction evidence="3">
        <text>[thioredoxin]-dithiol + NADP(+) = [thioredoxin]-disulfide + NADPH + H(+)</text>
        <dbReference type="Rhea" id="RHEA:20345"/>
        <dbReference type="Rhea" id="RHEA-COMP:10698"/>
        <dbReference type="Rhea" id="RHEA-COMP:10700"/>
        <dbReference type="ChEBI" id="CHEBI:15378"/>
        <dbReference type="ChEBI" id="CHEBI:29950"/>
        <dbReference type="ChEBI" id="CHEBI:50058"/>
        <dbReference type="ChEBI" id="CHEBI:57783"/>
        <dbReference type="ChEBI" id="CHEBI:58349"/>
        <dbReference type="EC" id="1.8.1.9"/>
    </reaction>
</comment>
<protein>
    <submittedName>
        <fullName evidence="6">FAD-dependent oxidoreductase</fullName>
    </submittedName>
</protein>
<sequence>MARPLIMAVDPEPEALSRTEGELSRRFGADYTVRAETSADDALRHLERAAETGEPVALVLADTWLPEIPGAELLARVRTLHPDAGRGLMVPWGAWGHRETTTQILTAMSRGDINYYVLKPWTTPDELFNKTVSEFVQLWSRSVAGAEREVVVVGEPRDRRGHQVRSFLTRNGIPHAFLERGTPAGAEALGRSGVPDPESVTGPLTVWMPAIGGTVLQDPTDAELGEAWGLHTTLAPGDRDVDLVVIGAGPAGLASAVSASSEGLSVLCLEHLALGGQAGTSSLIRNYLGFARGLGGTELTQRGFQQAWVFGTSFVITRPVTALQADDVGFLVEVEGEGPVRSRAVVLATGVAYRRLPVEALDRLQGTGVYYGANVSEAQGLKGARTMVVGGGNSAGQAALHLQRYAAQVAIVIRGPDLSATMSQYLIDEINSSDRITVLADSEVVAATGEEWLESVTLRQRTSGEETVHPVQGLFVMIGAEPHTQWLPEEVTLDTRGFVATGIEHGPDRPHLSYETSVPGLFAVGDVRSGSVKRVAAAVGEGSVVVAQIHQYLALSGPGPR</sequence>
<dbReference type="InterPro" id="IPR023753">
    <property type="entry name" value="FAD/NAD-binding_dom"/>
</dbReference>
<dbReference type="PRINTS" id="PR00368">
    <property type="entry name" value="FADPNR"/>
</dbReference>
<dbReference type="Proteomes" id="UP001056535">
    <property type="component" value="Chromosome"/>
</dbReference>
<evidence type="ECO:0000256" key="1">
    <source>
        <dbReference type="ARBA" id="ARBA00022630"/>
    </source>
</evidence>
<dbReference type="EMBL" id="CP099490">
    <property type="protein sequence ID" value="USQ77934.1"/>
    <property type="molecule type" value="Genomic_DNA"/>
</dbReference>
<keyword evidence="4" id="KW-0597">Phosphoprotein</keyword>
<accession>A0ABY4YMG6</accession>
<evidence type="ECO:0000313" key="6">
    <source>
        <dbReference type="EMBL" id="USQ77934.1"/>
    </source>
</evidence>
<dbReference type="RefSeq" id="WP_252623836.1">
    <property type="nucleotide sequence ID" value="NZ_CP099490.1"/>
</dbReference>
<dbReference type="InterPro" id="IPR001789">
    <property type="entry name" value="Sig_transdc_resp-reg_receiver"/>
</dbReference>
<keyword evidence="7" id="KW-1185">Reference proteome</keyword>
<name>A0ABY4YMG6_9MICO</name>
<organism evidence="6 7">
    <name type="scientific">Ornithinimicrobium cryptoxanthini</name>
    <dbReference type="NCBI Taxonomy" id="2934161"/>
    <lineage>
        <taxon>Bacteria</taxon>
        <taxon>Bacillati</taxon>
        <taxon>Actinomycetota</taxon>
        <taxon>Actinomycetes</taxon>
        <taxon>Micrococcales</taxon>
        <taxon>Ornithinimicrobiaceae</taxon>
        <taxon>Ornithinimicrobium</taxon>
    </lineage>
</organism>
<evidence type="ECO:0000256" key="4">
    <source>
        <dbReference type="PROSITE-ProRule" id="PRU00169"/>
    </source>
</evidence>
<dbReference type="InterPro" id="IPR011006">
    <property type="entry name" value="CheY-like_superfamily"/>
</dbReference>
<keyword evidence="2" id="KW-0560">Oxidoreductase</keyword>
<dbReference type="Gene3D" id="3.40.50.2300">
    <property type="match status" value="1"/>
</dbReference>
<keyword evidence="1" id="KW-0285">Flavoprotein</keyword>
<evidence type="ECO:0000256" key="3">
    <source>
        <dbReference type="ARBA" id="ARBA00048132"/>
    </source>
</evidence>
<dbReference type="InterPro" id="IPR050097">
    <property type="entry name" value="Ferredoxin-NADP_redctase_2"/>
</dbReference>
<feature type="modified residue" description="4-aspartylphosphate" evidence="4">
    <location>
        <position position="62"/>
    </location>
</feature>
<dbReference type="PROSITE" id="PS50110">
    <property type="entry name" value="RESPONSE_REGULATORY"/>
    <property type="match status" value="1"/>
</dbReference>
<proteinExistence type="predicted"/>
<evidence type="ECO:0000256" key="2">
    <source>
        <dbReference type="ARBA" id="ARBA00023002"/>
    </source>
</evidence>
<dbReference type="PANTHER" id="PTHR48105">
    <property type="entry name" value="THIOREDOXIN REDUCTASE 1-RELATED-RELATED"/>
    <property type="match status" value="1"/>
</dbReference>
<dbReference type="SUPFAM" id="SSF52172">
    <property type="entry name" value="CheY-like"/>
    <property type="match status" value="1"/>
</dbReference>
<dbReference type="Pfam" id="PF07992">
    <property type="entry name" value="Pyr_redox_2"/>
    <property type="match status" value="1"/>
</dbReference>
<dbReference type="PRINTS" id="PR00469">
    <property type="entry name" value="PNDRDTASEII"/>
</dbReference>
<feature type="domain" description="Response regulatory" evidence="5">
    <location>
        <begin position="5"/>
        <end position="134"/>
    </location>
</feature>
<gene>
    <name evidence="6" type="ORF">NF557_08625</name>
</gene>
<dbReference type="Gene3D" id="3.50.50.60">
    <property type="entry name" value="FAD/NAD(P)-binding domain"/>
    <property type="match status" value="2"/>
</dbReference>
<reference evidence="6" key="1">
    <citation type="submission" date="2022-06" db="EMBL/GenBank/DDBJ databases">
        <title>Ornithinimicrobium JY.X270.</title>
        <authorList>
            <person name="Huang Y."/>
        </authorList>
    </citation>
    <scope>NUCLEOTIDE SEQUENCE</scope>
    <source>
        <strain evidence="6">JY.X270</strain>
    </source>
</reference>